<dbReference type="GO" id="GO:0046872">
    <property type="term" value="F:metal ion binding"/>
    <property type="evidence" value="ECO:0007669"/>
    <property type="project" value="UniProtKB-KW"/>
</dbReference>
<sequence length="153" mass="16303">MTVRVRINGEEKELDVDPEMPLLWAVRDVLGLTGTKYGCGQALCGSCTVHLDGQPVRACVTPVRRAVGHAVTTIEGLSPDGSHPLQKAWVELGVPQCGFCQTGQIMCAAALLAKKPQPSDKEIDQSLAGNLCRCGTYTRIRSAVKKAAGLSEE</sequence>
<feature type="domain" description="2Fe-2S ferredoxin-type" evidence="6">
    <location>
        <begin position="1"/>
        <end position="77"/>
    </location>
</feature>
<dbReference type="InterPro" id="IPR001041">
    <property type="entry name" value="2Fe-2S_ferredoxin-type"/>
</dbReference>
<organism evidence="7 8">
    <name type="scientific">Corallococcus macrosporus DSM 14697</name>
    <dbReference type="NCBI Taxonomy" id="1189310"/>
    <lineage>
        <taxon>Bacteria</taxon>
        <taxon>Pseudomonadati</taxon>
        <taxon>Myxococcota</taxon>
        <taxon>Myxococcia</taxon>
        <taxon>Myxococcales</taxon>
        <taxon>Cystobacterineae</taxon>
        <taxon>Myxococcaceae</taxon>
        <taxon>Corallococcus</taxon>
    </lineage>
</organism>
<dbReference type="PANTHER" id="PTHR44379">
    <property type="entry name" value="OXIDOREDUCTASE WITH IRON-SULFUR SUBUNIT"/>
    <property type="match status" value="1"/>
</dbReference>
<dbReference type="SUPFAM" id="SSF47741">
    <property type="entry name" value="CO dehydrogenase ISP C-domain like"/>
    <property type="match status" value="1"/>
</dbReference>
<dbReference type="InterPro" id="IPR006058">
    <property type="entry name" value="2Fe2S_fd_BS"/>
</dbReference>
<keyword evidence="5" id="KW-0411">Iron-sulfur</keyword>
<dbReference type="PROSITE" id="PS00197">
    <property type="entry name" value="2FE2S_FER_1"/>
    <property type="match status" value="1"/>
</dbReference>
<protein>
    <submittedName>
        <fullName evidence="7">(2Fe-2S)-binding protein</fullName>
    </submittedName>
</protein>
<dbReference type="EMBL" id="CP022203">
    <property type="protein sequence ID" value="ATB49088.1"/>
    <property type="molecule type" value="Genomic_DNA"/>
</dbReference>
<dbReference type="PANTHER" id="PTHR44379:SF2">
    <property type="entry name" value="BLR6218 PROTEIN"/>
    <property type="match status" value="1"/>
</dbReference>
<dbReference type="InterPro" id="IPR036010">
    <property type="entry name" value="2Fe-2S_ferredoxin-like_sf"/>
</dbReference>
<dbReference type="GO" id="GO:0016491">
    <property type="term" value="F:oxidoreductase activity"/>
    <property type="evidence" value="ECO:0007669"/>
    <property type="project" value="UniProtKB-KW"/>
</dbReference>
<dbReference type="InterPro" id="IPR051452">
    <property type="entry name" value="Diverse_Oxidoreductases"/>
</dbReference>
<evidence type="ECO:0000313" key="7">
    <source>
        <dbReference type="EMBL" id="ATB49088.1"/>
    </source>
</evidence>
<evidence type="ECO:0000256" key="4">
    <source>
        <dbReference type="ARBA" id="ARBA00023004"/>
    </source>
</evidence>
<dbReference type="KEGG" id="mmas:MYMAC_004726"/>
<dbReference type="SUPFAM" id="SSF54292">
    <property type="entry name" value="2Fe-2S ferredoxin-like"/>
    <property type="match status" value="1"/>
</dbReference>
<dbReference type="Pfam" id="PF00111">
    <property type="entry name" value="Fer2"/>
    <property type="match status" value="1"/>
</dbReference>
<evidence type="ECO:0000256" key="1">
    <source>
        <dbReference type="ARBA" id="ARBA00022714"/>
    </source>
</evidence>
<dbReference type="CDD" id="cd00207">
    <property type="entry name" value="fer2"/>
    <property type="match status" value="1"/>
</dbReference>
<dbReference type="PROSITE" id="PS51085">
    <property type="entry name" value="2FE2S_FER_2"/>
    <property type="match status" value="1"/>
</dbReference>
<dbReference type="AlphaFoldDB" id="A0A250JZG6"/>
<keyword evidence="1" id="KW-0001">2Fe-2S</keyword>
<reference evidence="7 8" key="1">
    <citation type="submission" date="2017-06" db="EMBL/GenBank/DDBJ databases">
        <title>Sequencing and comparative analysis of myxobacterial genomes.</title>
        <authorList>
            <person name="Rupp O."/>
            <person name="Goesmann A."/>
            <person name="Sogaard-Andersen L."/>
        </authorList>
    </citation>
    <scope>NUCLEOTIDE SEQUENCE [LARGE SCALE GENOMIC DNA]</scope>
    <source>
        <strain evidence="7 8">DSM 14697</strain>
    </source>
</reference>
<dbReference type="Pfam" id="PF01799">
    <property type="entry name" value="Fer2_2"/>
    <property type="match status" value="1"/>
</dbReference>
<evidence type="ECO:0000313" key="8">
    <source>
        <dbReference type="Proteomes" id="UP000217343"/>
    </source>
</evidence>
<keyword evidence="3" id="KW-0560">Oxidoreductase</keyword>
<gene>
    <name evidence="7" type="ORF">MYMAC_004726</name>
</gene>
<keyword evidence="2" id="KW-0479">Metal-binding</keyword>
<dbReference type="InterPro" id="IPR012675">
    <property type="entry name" value="Beta-grasp_dom_sf"/>
</dbReference>
<dbReference type="OrthoDB" id="9775084at2"/>
<dbReference type="InterPro" id="IPR002888">
    <property type="entry name" value="2Fe-2S-bd"/>
</dbReference>
<keyword evidence="4" id="KW-0408">Iron</keyword>
<dbReference type="Gene3D" id="1.10.150.120">
    <property type="entry name" value="[2Fe-2S]-binding domain"/>
    <property type="match status" value="1"/>
</dbReference>
<evidence type="ECO:0000256" key="3">
    <source>
        <dbReference type="ARBA" id="ARBA00023002"/>
    </source>
</evidence>
<accession>A0A250JZG6</accession>
<evidence type="ECO:0000256" key="5">
    <source>
        <dbReference type="ARBA" id="ARBA00023014"/>
    </source>
</evidence>
<proteinExistence type="predicted"/>
<dbReference type="FunFam" id="3.10.20.30:FF:000020">
    <property type="entry name" value="Xanthine dehydrogenase iron-sulfur subunit"/>
    <property type="match status" value="1"/>
</dbReference>
<evidence type="ECO:0000259" key="6">
    <source>
        <dbReference type="PROSITE" id="PS51085"/>
    </source>
</evidence>
<dbReference type="Proteomes" id="UP000217343">
    <property type="component" value="Chromosome"/>
</dbReference>
<dbReference type="RefSeq" id="WP_043713551.1">
    <property type="nucleotide sequence ID" value="NZ_CP022203.1"/>
</dbReference>
<keyword evidence="8" id="KW-1185">Reference proteome</keyword>
<evidence type="ECO:0000256" key="2">
    <source>
        <dbReference type="ARBA" id="ARBA00022723"/>
    </source>
</evidence>
<dbReference type="Gene3D" id="3.10.20.30">
    <property type="match status" value="1"/>
</dbReference>
<name>A0A250JZG6_9BACT</name>
<dbReference type="GO" id="GO:0051537">
    <property type="term" value="F:2 iron, 2 sulfur cluster binding"/>
    <property type="evidence" value="ECO:0007669"/>
    <property type="project" value="UniProtKB-KW"/>
</dbReference>
<dbReference type="InterPro" id="IPR036884">
    <property type="entry name" value="2Fe-2S-bd_dom_sf"/>
</dbReference>